<dbReference type="Pfam" id="PF01590">
    <property type="entry name" value="GAF"/>
    <property type="match status" value="1"/>
</dbReference>
<evidence type="ECO:0000313" key="5">
    <source>
        <dbReference type="Proteomes" id="UP001442494"/>
    </source>
</evidence>
<dbReference type="Proteomes" id="UP001442494">
    <property type="component" value="Unassembled WGS sequence"/>
</dbReference>
<dbReference type="CDD" id="cd07302">
    <property type="entry name" value="CHD"/>
    <property type="match status" value="1"/>
</dbReference>
<gene>
    <name evidence="4" type="ORF">NDI37_20440</name>
</gene>
<dbReference type="Pfam" id="PF00498">
    <property type="entry name" value="FHA"/>
    <property type="match status" value="1"/>
</dbReference>
<comment type="similarity">
    <text evidence="1">Belongs to the adenylyl cyclase class-3 family.</text>
</comment>
<comment type="caution">
    <text evidence="4">The sequence shown here is derived from an EMBL/GenBank/DDBJ whole genome shotgun (WGS) entry which is preliminary data.</text>
</comment>
<dbReference type="PANTHER" id="PTHR43081:SF1">
    <property type="entry name" value="ADENYLATE CYCLASE, TERMINAL-DIFFERENTIATION SPECIFIC"/>
    <property type="match status" value="1"/>
</dbReference>
<dbReference type="SUPFAM" id="SSF55781">
    <property type="entry name" value="GAF domain-like"/>
    <property type="match status" value="1"/>
</dbReference>
<feature type="domain" description="Guanylate cyclase" evidence="3">
    <location>
        <begin position="360"/>
        <end position="490"/>
    </location>
</feature>
<dbReference type="InterPro" id="IPR000253">
    <property type="entry name" value="FHA_dom"/>
</dbReference>
<sequence length="537" mass="60349">MAELKLRQQIEGKTESYITVEKEEFTIGRLPECDLYLPYFEISRYHARLVKAPDRGWLIEDMHSTNGTRLNERLLTSPQKVNHGDVIQLGHICLNVIFADPPQPQKPVTYPLADEAMTIFRSAEELQQQWIQADDNGDRSSNHQKAIDRLKDMVDIAKSLNSAESIEAIFAQVQEIVFRNLKSIERLALLVDINDSGKLELLDAAARDISQQENITADDSWISRTICQKVFTDKLAVKTADAQRDERFVGEQSILAKGIRSALAVPLWDEHHVVGVLYGDANLSFNHYAKGGEEDLSFFSALANLVASAVQRWLLTQKLRSEANIRHRLERYHSPSVVQHIMTQGALEDGRLVPSEGEISILFADIVGFTALSEKLTPTQIAHLLNNFFEEMLQEIFHAGGTLDKFIGDCIMAFFGAPEPQPDHAERAVASAWGMLERLDRLNACRFFPEPLQLRIAINSGKAVVGDVGSSQRVDYTVLGTTINLASRMEGICPPGEFVISEKTYSMLKRTKGLSAMGEFRFKGIDRPIQVYQTKRH</sequence>
<dbReference type="InterPro" id="IPR008984">
    <property type="entry name" value="SMAD_FHA_dom_sf"/>
</dbReference>
<dbReference type="SMART" id="SM00240">
    <property type="entry name" value="FHA"/>
    <property type="match status" value="1"/>
</dbReference>
<keyword evidence="5" id="KW-1185">Reference proteome</keyword>
<dbReference type="SMART" id="SM00044">
    <property type="entry name" value="CYCc"/>
    <property type="match status" value="1"/>
</dbReference>
<dbReference type="EMBL" id="JAMPKK010000052">
    <property type="protein sequence ID" value="MEP0866824.1"/>
    <property type="molecule type" value="Genomic_DNA"/>
</dbReference>
<evidence type="ECO:0000256" key="1">
    <source>
        <dbReference type="ARBA" id="ARBA00005381"/>
    </source>
</evidence>
<dbReference type="InterPro" id="IPR029016">
    <property type="entry name" value="GAF-like_dom_sf"/>
</dbReference>
<evidence type="ECO:0000259" key="2">
    <source>
        <dbReference type="PROSITE" id="PS50006"/>
    </source>
</evidence>
<name>A0ABV0JTP4_9CYAN</name>
<dbReference type="RefSeq" id="WP_190423194.1">
    <property type="nucleotide sequence ID" value="NZ_JAMPKK010000052.1"/>
</dbReference>
<dbReference type="InterPro" id="IPR029787">
    <property type="entry name" value="Nucleotide_cyclase"/>
</dbReference>
<accession>A0ABV0JTP4</accession>
<dbReference type="Gene3D" id="3.30.450.40">
    <property type="match status" value="1"/>
</dbReference>
<dbReference type="PROSITE" id="PS50006">
    <property type="entry name" value="FHA_DOMAIN"/>
    <property type="match status" value="1"/>
</dbReference>
<evidence type="ECO:0000313" key="4">
    <source>
        <dbReference type="EMBL" id="MEP0866824.1"/>
    </source>
</evidence>
<dbReference type="SUPFAM" id="SSF49879">
    <property type="entry name" value="SMAD/FHA domain"/>
    <property type="match status" value="1"/>
</dbReference>
<organism evidence="4 5">
    <name type="scientific">Funiculus sociatus GB2-A5</name>
    <dbReference type="NCBI Taxonomy" id="2933946"/>
    <lineage>
        <taxon>Bacteria</taxon>
        <taxon>Bacillati</taxon>
        <taxon>Cyanobacteriota</taxon>
        <taxon>Cyanophyceae</taxon>
        <taxon>Coleofasciculales</taxon>
        <taxon>Coleofasciculaceae</taxon>
        <taxon>Funiculus</taxon>
    </lineage>
</organism>
<dbReference type="InterPro" id="IPR050697">
    <property type="entry name" value="Adenylyl/Guanylyl_Cyclase_3/4"/>
</dbReference>
<feature type="domain" description="FHA" evidence="2">
    <location>
        <begin position="25"/>
        <end position="75"/>
    </location>
</feature>
<dbReference type="Gene3D" id="3.30.70.1230">
    <property type="entry name" value="Nucleotide cyclase"/>
    <property type="match status" value="1"/>
</dbReference>
<protein>
    <submittedName>
        <fullName evidence="4">FHA domain-containing protein</fullName>
    </submittedName>
</protein>
<dbReference type="Pfam" id="PF00211">
    <property type="entry name" value="Guanylate_cyc"/>
    <property type="match status" value="1"/>
</dbReference>
<proteinExistence type="inferred from homology"/>
<evidence type="ECO:0000259" key="3">
    <source>
        <dbReference type="PROSITE" id="PS50125"/>
    </source>
</evidence>
<reference evidence="4 5" key="1">
    <citation type="submission" date="2022-04" db="EMBL/GenBank/DDBJ databases">
        <title>Positive selection, recombination, and allopatry shape intraspecific diversity of widespread and dominant cyanobacteria.</title>
        <authorList>
            <person name="Wei J."/>
            <person name="Shu W."/>
            <person name="Hu C."/>
        </authorList>
    </citation>
    <scope>NUCLEOTIDE SEQUENCE [LARGE SCALE GENOMIC DNA]</scope>
    <source>
        <strain evidence="4 5">GB2-A5</strain>
    </source>
</reference>
<dbReference type="SUPFAM" id="SSF55073">
    <property type="entry name" value="Nucleotide cyclase"/>
    <property type="match status" value="1"/>
</dbReference>
<dbReference type="InterPro" id="IPR001054">
    <property type="entry name" value="A/G_cyclase"/>
</dbReference>
<dbReference type="Gene3D" id="2.60.200.20">
    <property type="match status" value="1"/>
</dbReference>
<dbReference type="PANTHER" id="PTHR43081">
    <property type="entry name" value="ADENYLATE CYCLASE, TERMINAL-DIFFERENTIATION SPECIFIC-RELATED"/>
    <property type="match status" value="1"/>
</dbReference>
<dbReference type="CDD" id="cd00060">
    <property type="entry name" value="FHA"/>
    <property type="match status" value="1"/>
</dbReference>
<dbReference type="PROSITE" id="PS50125">
    <property type="entry name" value="GUANYLATE_CYCLASE_2"/>
    <property type="match status" value="1"/>
</dbReference>
<dbReference type="InterPro" id="IPR003018">
    <property type="entry name" value="GAF"/>
</dbReference>
<dbReference type="SMART" id="SM00065">
    <property type="entry name" value="GAF"/>
    <property type="match status" value="1"/>
</dbReference>